<dbReference type="EMBL" id="UINC01183617">
    <property type="protein sequence ID" value="SVD94461.1"/>
    <property type="molecule type" value="Genomic_DNA"/>
</dbReference>
<protein>
    <recommendedName>
        <fullName evidence="6">HYDIN/VesB/CFA65-like Ig-like domain-containing protein</fullName>
    </recommendedName>
</protein>
<organism evidence="7">
    <name type="scientific">marine metagenome</name>
    <dbReference type="NCBI Taxonomy" id="408172"/>
    <lineage>
        <taxon>unclassified sequences</taxon>
        <taxon>metagenomes</taxon>
        <taxon>ecological metagenomes</taxon>
    </lineage>
</organism>
<dbReference type="Gene3D" id="2.60.40.10">
    <property type="entry name" value="Immunoglobulins"/>
    <property type="match status" value="2"/>
</dbReference>
<feature type="domain" description="HYDIN/VesB/CFA65-like Ig-like" evidence="6">
    <location>
        <begin position="163"/>
        <end position="257"/>
    </location>
</feature>
<dbReference type="InterPro" id="IPR053879">
    <property type="entry name" value="HYDIN_VesB_CFA65-like_Ig"/>
</dbReference>
<keyword evidence="3" id="KW-0963">Cytoplasm</keyword>
<keyword evidence="4" id="KW-0969">Cilium</keyword>
<name>A0A382ZG48_9ZZZZ</name>
<feature type="non-terminal residue" evidence="7">
    <location>
        <position position="257"/>
    </location>
</feature>
<dbReference type="NCBIfam" id="NF012200">
    <property type="entry name" value="choice_anch_D"/>
    <property type="match status" value="2"/>
</dbReference>
<dbReference type="GO" id="GO:0005929">
    <property type="term" value="C:cilium"/>
    <property type="evidence" value="ECO:0007669"/>
    <property type="project" value="UniProtKB-SubCell"/>
</dbReference>
<evidence type="ECO:0000256" key="5">
    <source>
        <dbReference type="ARBA" id="ARBA00023273"/>
    </source>
</evidence>
<sequence>IDNNEITMDSVGWDNGTTFPDPNGASMALLDPTLDNSVGSNWQESTASYGEGDFGTPGMPNYSSDISLDLTVLNFDNVGINENSELSIIINNNGNATLHLDSLYTNSSLFTLSFADSIVETSIILDVNYTPVEFGPDTAMLFIKSNDPDENIVTVLLIGFGSTMSLSDTHLYFGVIVAGDTVTRQTTIYNVGMTDLEIEELNITGSELFTTDFSDGTIEVGGSISLEFQFTSSEQIDSVTAIATIVASNIPDQTITL</sequence>
<dbReference type="AlphaFoldDB" id="A0A382ZG48"/>
<feature type="non-terminal residue" evidence="7">
    <location>
        <position position="1"/>
    </location>
</feature>
<dbReference type="GO" id="GO:0005737">
    <property type="term" value="C:cytoplasm"/>
    <property type="evidence" value="ECO:0007669"/>
    <property type="project" value="UniProtKB-SubCell"/>
</dbReference>
<evidence type="ECO:0000256" key="1">
    <source>
        <dbReference type="ARBA" id="ARBA00004138"/>
    </source>
</evidence>
<dbReference type="Pfam" id="PF22544">
    <property type="entry name" value="HYDIN_VesB_CFA65-like_Ig"/>
    <property type="match status" value="1"/>
</dbReference>
<evidence type="ECO:0000313" key="7">
    <source>
        <dbReference type="EMBL" id="SVD94461.1"/>
    </source>
</evidence>
<evidence type="ECO:0000256" key="2">
    <source>
        <dbReference type="ARBA" id="ARBA00004496"/>
    </source>
</evidence>
<dbReference type="InterPro" id="IPR013783">
    <property type="entry name" value="Ig-like_fold"/>
</dbReference>
<evidence type="ECO:0000256" key="3">
    <source>
        <dbReference type="ARBA" id="ARBA00022490"/>
    </source>
</evidence>
<proteinExistence type="predicted"/>
<evidence type="ECO:0000256" key="4">
    <source>
        <dbReference type="ARBA" id="ARBA00023069"/>
    </source>
</evidence>
<accession>A0A382ZG48</accession>
<comment type="subcellular location">
    <subcellularLocation>
        <location evidence="1">Cell projection</location>
        <location evidence="1">Cilium</location>
    </subcellularLocation>
    <subcellularLocation>
        <location evidence="2">Cytoplasm</location>
    </subcellularLocation>
</comment>
<keyword evidence="5" id="KW-0966">Cell projection</keyword>
<evidence type="ECO:0000259" key="6">
    <source>
        <dbReference type="Pfam" id="PF22544"/>
    </source>
</evidence>
<reference evidence="7" key="1">
    <citation type="submission" date="2018-05" db="EMBL/GenBank/DDBJ databases">
        <authorList>
            <person name="Lanie J.A."/>
            <person name="Ng W.-L."/>
            <person name="Kazmierczak K.M."/>
            <person name="Andrzejewski T.M."/>
            <person name="Davidsen T.M."/>
            <person name="Wayne K.J."/>
            <person name="Tettelin H."/>
            <person name="Glass J.I."/>
            <person name="Rusch D."/>
            <person name="Podicherti R."/>
            <person name="Tsui H.-C.T."/>
            <person name="Winkler M.E."/>
        </authorList>
    </citation>
    <scope>NUCLEOTIDE SEQUENCE</scope>
</reference>
<gene>
    <name evidence="7" type="ORF">METZ01_LOCUS447315</name>
</gene>